<comment type="caution">
    <text evidence="2">The sequence shown here is derived from an EMBL/GenBank/DDBJ whole genome shotgun (WGS) entry which is preliminary data.</text>
</comment>
<accession>A0ABQ6Z2M2</accession>
<dbReference type="Gene3D" id="3.10.180.10">
    <property type="entry name" value="2,3-Dihydroxybiphenyl 1,2-Dioxygenase, domain 1"/>
    <property type="match status" value="1"/>
</dbReference>
<protein>
    <recommendedName>
        <fullName evidence="1">VOC domain-containing protein</fullName>
    </recommendedName>
</protein>
<evidence type="ECO:0000313" key="2">
    <source>
        <dbReference type="EMBL" id="KAF1306042.1"/>
    </source>
</evidence>
<dbReference type="PANTHER" id="PTHR34109">
    <property type="entry name" value="BNAUNNG04460D PROTEIN-RELATED"/>
    <property type="match status" value="1"/>
</dbReference>
<dbReference type="InterPro" id="IPR029068">
    <property type="entry name" value="Glyas_Bleomycin-R_OHBP_Dase"/>
</dbReference>
<dbReference type="EMBL" id="MAEL01000004">
    <property type="protein sequence ID" value="KAF1306042.1"/>
    <property type="molecule type" value="Genomic_DNA"/>
</dbReference>
<dbReference type="Pfam" id="PF00903">
    <property type="entry name" value="Glyoxalase"/>
    <property type="match status" value="1"/>
</dbReference>
<dbReference type="PROSITE" id="PS51819">
    <property type="entry name" value="VOC"/>
    <property type="match status" value="1"/>
</dbReference>
<dbReference type="SUPFAM" id="SSF54593">
    <property type="entry name" value="Glyoxalase/Bleomycin resistance protein/Dihydroxybiphenyl dioxygenase"/>
    <property type="match status" value="1"/>
</dbReference>
<proteinExistence type="predicted"/>
<name>A0ABQ6Z2M2_9ENTE</name>
<sequence>MSQLTLNLIVPDALEAMEFYEKAFDGLRKEVYSFPDKTGLNEANIIVGDVALRLMDENPAFDCYSPKKEEIDSMWLQLVVPDVVATLQKAVALGATITQEPDEFMGTRHAEIVDPSGYTWTINQIIREVSFEERYRFYQEFHEQT</sequence>
<gene>
    <name evidence="2" type="ORF">BAU17_03495</name>
</gene>
<dbReference type="Proteomes" id="UP000782705">
    <property type="component" value="Unassembled WGS sequence"/>
</dbReference>
<keyword evidence="3" id="KW-1185">Reference proteome</keyword>
<feature type="domain" description="VOC" evidence="1">
    <location>
        <begin position="1"/>
        <end position="125"/>
    </location>
</feature>
<dbReference type="InterPro" id="IPR037523">
    <property type="entry name" value="VOC_core"/>
</dbReference>
<dbReference type="InterPro" id="IPR004360">
    <property type="entry name" value="Glyas_Fos-R_dOase_dom"/>
</dbReference>
<reference evidence="2 3" key="1">
    <citation type="submission" date="2016-06" db="EMBL/GenBank/DDBJ databases">
        <title>Four novel species of enterococci isolated from chicken manure.</title>
        <authorList>
            <person name="Van Tyne D."/>
        </authorList>
    </citation>
    <scope>NUCLEOTIDE SEQUENCE [LARGE SCALE GENOMIC DNA]</scope>
    <source>
        <strain evidence="2 3">CU12B</strain>
    </source>
</reference>
<evidence type="ECO:0000313" key="3">
    <source>
        <dbReference type="Proteomes" id="UP000782705"/>
    </source>
</evidence>
<organism evidence="2 3">
    <name type="scientific">Candidatus Enterococcus willemsii</name>
    <dbReference type="NCBI Taxonomy" id="1857215"/>
    <lineage>
        <taxon>Bacteria</taxon>
        <taxon>Bacillati</taxon>
        <taxon>Bacillota</taxon>
        <taxon>Bacilli</taxon>
        <taxon>Lactobacillales</taxon>
        <taxon>Enterococcaceae</taxon>
        <taxon>Enterococcus</taxon>
    </lineage>
</organism>
<evidence type="ECO:0000259" key="1">
    <source>
        <dbReference type="PROSITE" id="PS51819"/>
    </source>
</evidence>
<dbReference type="RefSeq" id="WP_161900941.1">
    <property type="nucleotide sequence ID" value="NZ_MAEL01000004.1"/>
</dbReference>
<dbReference type="PANTHER" id="PTHR34109:SF1">
    <property type="entry name" value="VOC DOMAIN-CONTAINING PROTEIN"/>
    <property type="match status" value="1"/>
</dbReference>